<dbReference type="RefSeq" id="WP_139148908.1">
    <property type="nucleotide sequence ID" value="NZ_FNIL01000001.1"/>
</dbReference>
<keyword evidence="1" id="KW-1133">Transmembrane helix</keyword>
<feature type="transmembrane region" description="Helical" evidence="1">
    <location>
        <begin position="150"/>
        <end position="171"/>
    </location>
</feature>
<evidence type="ECO:0000256" key="1">
    <source>
        <dbReference type="SAM" id="Phobius"/>
    </source>
</evidence>
<dbReference type="EMBL" id="FNIL01000001">
    <property type="protein sequence ID" value="SDN35043.1"/>
    <property type="molecule type" value="Genomic_DNA"/>
</dbReference>
<organism evidence="2 3">
    <name type="scientific">Alkalicoccus daliensis</name>
    <dbReference type="NCBI Taxonomy" id="745820"/>
    <lineage>
        <taxon>Bacteria</taxon>
        <taxon>Bacillati</taxon>
        <taxon>Bacillota</taxon>
        <taxon>Bacilli</taxon>
        <taxon>Bacillales</taxon>
        <taxon>Bacillaceae</taxon>
        <taxon>Alkalicoccus</taxon>
    </lineage>
</organism>
<keyword evidence="1" id="KW-0472">Membrane</keyword>
<dbReference type="Proteomes" id="UP000198778">
    <property type="component" value="Unassembled WGS sequence"/>
</dbReference>
<keyword evidence="3" id="KW-1185">Reference proteome</keyword>
<sequence length="172" mass="19851">MNYDVRQQVNWGIRIYAAAILLFSLMYIGYYLYISFTWGLRQGGLSLLVSDGIFLLFLPIAAALFYFKPAGWWLNMIVFTYLLISKIVAVAANIFLLQAGLIVDQEGGMNFAIETFYIVLYLAILILFLWKPVREALNVYLERLRISAFWRIFPAALVIYALQFYAAIIFLN</sequence>
<reference evidence="3" key="1">
    <citation type="submission" date="2016-10" db="EMBL/GenBank/DDBJ databases">
        <authorList>
            <person name="Varghese N."/>
            <person name="Submissions S."/>
        </authorList>
    </citation>
    <scope>NUCLEOTIDE SEQUENCE [LARGE SCALE GENOMIC DNA]</scope>
    <source>
        <strain evidence="3">CGMCC 1.10369</strain>
    </source>
</reference>
<keyword evidence="1" id="KW-0812">Transmembrane</keyword>
<protein>
    <submittedName>
        <fullName evidence="2">Uncharacterized protein</fullName>
    </submittedName>
</protein>
<dbReference type="AlphaFoldDB" id="A0A1H0APP4"/>
<proteinExistence type="predicted"/>
<dbReference type="STRING" id="745820.SAMN04488053_101557"/>
<gene>
    <name evidence="2" type="ORF">SAMN04488053_101557</name>
</gene>
<name>A0A1H0APP4_9BACI</name>
<evidence type="ECO:0000313" key="3">
    <source>
        <dbReference type="Proteomes" id="UP000198778"/>
    </source>
</evidence>
<evidence type="ECO:0000313" key="2">
    <source>
        <dbReference type="EMBL" id="SDN35043.1"/>
    </source>
</evidence>
<feature type="transmembrane region" description="Helical" evidence="1">
    <location>
        <begin position="13"/>
        <end position="33"/>
    </location>
</feature>
<accession>A0A1H0APP4</accession>
<dbReference type="OrthoDB" id="2868677at2"/>
<feature type="transmembrane region" description="Helical" evidence="1">
    <location>
        <begin position="73"/>
        <end position="97"/>
    </location>
</feature>
<feature type="transmembrane region" description="Helical" evidence="1">
    <location>
        <begin position="45"/>
        <end position="67"/>
    </location>
</feature>
<feature type="transmembrane region" description="Helical" evidence="1">
    <location>
        <begin position="109"/>
        <end position="130"/>
    </location>
</feature>